<evidence type="ECO:0000256" key="5">
    <source>
        <dbReference type="ARBA" id="ARBA00023180"/>
    </source>
</evidence>
<evidence type="ECO:0000313" key="7">
    <source>
        <dbReference type="EMBL" id="KMZ66555.1"/>
    </source>
</evidence>
<keyword evidence="5" id="KW-0325">Glycoprotein</keyword>
<evidence type="ECO:0000256" key="6">
    <source>
        <dbReference type="SAM" id="Phobius"/>
    </source>
</evidence>
<comment type="caution">
    <text evidence="7">The sequence shown here is derived from an EMBL/GenBank/DDBJ whole genome shotgun (WGS) entry which is preliminary data.</text>
</comment>
<dbReference type="PANTHER" id="PTHR45719:SF39">
    <property type="entry name" value="OS04G0301700 PROTEIN"/>
    <property type="match status" value="1"/>
</dbReference>
<accession>A0A0K9PEA1</accession>
<dbReference type="Pfam" id="PF02485">
    <property type="entry name" value="Branch"/>
    <property type="match status" value="1"/>
</dbReference>
<dbReference type="OrthoDB" id="2019572at2759"/>
<evidence type="ECO:0000256" key="2">
    <source>
        <dbReference type="ARBA" id="ARBA00022676"/>
    </source>
</evidence>
<protein>
    <submittedName>
        <fullName evidence="7">Xylosyltransferase, family GT14</fullName>
    </submittedName>
</protein>
<dbReference type="GO" id="GO:0016020">
    <property type="term" value="C:membrane"/>
    <property type="evidence" value="ECO:0007669"/>
    <property type="project" value="UniProtKB-SubCell"/>
</dbReference>
<dbReference type="STRING" id="29655.A0A0K9PEA1"/>
<keyword evidence="6" id="KW-1133">Transmembrane helix</keyword>
<dbReference type="AlphaFoldDB" id="A0A0K9PEA1"/>
<dbReference type="Proteomes" id="UP000036987">
    <property type="component" value="Unassembled WGS sequence"/>
</dbReference>
<evidence type="ECO:0000313" key="8">
    <source>
        <dbReference type="Proteomes" id="UP000036987"/>
    </source>
</evidence>
<dbReference type="PANTHER" id="PTHR45719">
    <property type="entry name" value="GLYCOSYLTRANSFERASE"/>
    <property type="match status" value="1"/>
</dbReference>
<comment type="subcellular location">
    <subcellularLocation>
        <location evidence="1">Membrane</location>
        <topology evidence="1">Single-pass type II membrane protein</topology>
    </subcellularLocation>
</comment>
<organism evidence="7 8">
    <name type="scientific">Zostera marina</name>
    <name type="common">Eelgrass</name>
    <dbReference type="NCBI Taxonomy" id="29655"/>
    <lineage>
        <taxon>Eukaryota</taxon>
        <taxon>Viridiplantae</taxon>
        <taxon>Streptophyta</taxon>
        <taxon>Embryophyta</taxon>
        <taxon>Tracheophyta</taxon>
        <taxon>Spermatophyta</taxon>
        <taxon>Magnoliopsida</taxon>
        <taxon>Liliopsida</taxon>
        <taxon>Zosteraceae</taxon>
        <taxon>Zostera</taxon>
    </lineage>
</organism>
<evidence type="ECO:0000256" key="4">
    <source>
        <dbReference type="ARBA" id="ARBA00023136"/>
    </source>
</evidence>
<reference evidence="8" key="1">
    <citation type="journal article" date="2016" name="Nature">
        <title>The genome of the seagrass Zostera marina reveals angiosperm adaptation to the sea.</title>
        <authorList>
            <person name="Olsen J.L."/>
            <person name="Rouze P."/>
            <person name="Verhelst B."/>
            <person name="Lin Y.-C."/>
            <person name="Bayer T."/>
            <person name="Collen J."/>
            <person name="Dattolo E."/>
            <person name="De Paoli E."/>
            <person name="Dittami S."/>
            <person name="Maumus F."/>
            <person name="Michel G."/>
            <person name="Kersting A."/>
            <person name="Lauritano C."/>
            <person name="Lohaus R."/>
            <person name="Toepel M."/>
            <person name="Tonon T."/>
            <person name="Vanneste K."/>
            <person name="Amirebrahimi M."/>
            <person name="Brakel J."/>
            <person name="Bostroem C."/>
            <person name="Chovatia M."/>
            <person name="Grimwood J."/>
            <person name="Jenkins J.W."/>
            <person name="Jueterbock A."/>
            <person name="Mraz A."/>
            <person name="Stam W.T."/>
            <person name="Tice H."/>
            <person name="Bornberg-Bauer E."/>
            <person name="Green P.J."/>
            <person name="Pearson G.A."/>
            <person name="Procaccini G."/>
            <person name="Duarte C.M."/>
            <person name="Schmutz J."/>
            <person name="Reusch T.B.H."/>
            <person name="Van de Peer Y."/>
        </authorList>
    </citation>
    <scope>NUCLEOTIDE SEQUENCE [LARGE SCALE GENOMIC DNA]</scope>
    <source>
        <strain evidence="8">cv. Finnish</strain>
    </source>
</reference>
<dbReference type="InterPro" id="IPR003406">
    <property type="entry name" value="Glyco_trans_14"/>
</dbReference>
<dbReference type="GO" id="GO:0015020">
    <property type="term" value="F:glucuronosyltransferase activity"/>
    <property type="evidence" value="ECO:0007669"/>
    <property type="project" value="InterPro"/>
</dbReference>
<dbReference type="OMA" id="MSANTPI"/>
<evidence type="ECO:0000256" key="3">
    <source>
        <dbReference type="ARBA" id="ARBA00022679"/>
    </source>
</evidence>
<evidence type="ECO:0000256" key="1">
    <source>
        <dbReference type="ARBA" id="ARBA00004606"/>
    </source>
</evidence>
<keyword evidence="6" id="KW-0812">Transmembrane</keyword>
<gene>
    <name evidence="7" type="ORF">ZOSMA_294G00070</name>
</gene>
<keyword evidence="2" id="KW-0328">Glycosyltransferase</keyword>
<sequence>MAVLRFSPWIIILAVAMGMSILWVLSTSFVGSGGQLNKEFEQIRKDPLKGPGYPPILAYWISGTGGENNKILRLLKAIYHPRNRYLLHLDADSMDYERKELGLAVQSERLFQAFGNVDVVSKTYAVDRSGSSLVSATLHGAAILLKTRSDWDWFITLSSSDYPIVTQDDLLEAFMGLPRNLNFIEHTSNLGWKEYPRFNKIVIDPSLYMRRNKKFLASKNTRDTPDAFTLFTGSPWMILSRSFAEYCVLSWDNLPRKLLMYFTNVPYAMESYFQTTICNSPSFKNTTVNNDLRFFKWDDPPRLHPISLNNAHFETMISSGAAFARRFEEGDPILHTIDKAILKRTQTGVGIGSWCLSGIQNNITATAQSDPCLTWGNIDVVKTTSSGNNLRKLVSQLVGNGTTDDHCKFP</sequence>
<feature type="transmembrane region" description="Helical" evidence="6">
    <location>
        <begin position="6"/>
        <end position="25"/>
    </location>
</feature>
<dbReference type="EMBL" id="LFYR01000968">
    <property type="protein sequence ID" value="KMZ66555.1"/>
    <property type="molecule type" value="Genomic_DNA"/>
</dbReference>
<name>A0A0K9PEA1_ZOSMR</name>
<keyword evidence="8" id="KW-1185">Reference proteome</keyword>
<proteinExistence type="predicted"/>
<keyword evidence="4 6" id="KW-0472">Membrane</keyword>
<dbReference type="InterPro" id="IPR044610">
    <property type="entry name" value="GLCAT14A/B/C"/>
</dbReference>
<keyword evidence="3 7" id="KW-0808">Transferase</keyword>